<dbReference type="CDD" id="cd03801">
    <property type="entry name" value="GT4_PimA-like"/>
    <property type="match status" value="1"/>
</dbReference>
<proteinExistence type="predicted"/>
<dbReference type="Gene3D" id="3.40.50.2000">
    <property type="entry name" value="Glycogen Phosphorylase B"/>
    <property type="match status" value="1"/>
</dbReference>
<accession>A0ABQ5N3E9</accession>
<evidence type="ECO:0008006" key="4">
    <source>
        <dbReference type="Google" id="ProtNLM"/>
    </source>
</evidence>
<keyword evidence="3" id="KW-1185">Reference proteome</keyword>
<dbReference type="PANTHER" id="PTHR46401">
    <property type="entry name" value="GLYCOSYLTRANSFERASE WBBK-RELATED"/>
    <property type="match status" value="1"/>
</dbReference>
<dbReference type="SUPFAM" id="SSF53756">
    <property type="entry name" value="UDP-Glycosyltransferase/glycogen phosphorylase"/>
    <property type="match status" value="1"/>
</dbReference>
<evidence type="ECO:0000313" key="2">
    <source>
        <dbReference type="EMBL" id="GLC29705.1"/>
    </source>
</evidence>
<organism evidence="2 3">
    <name type="scientific">Clostridium omnivorum</name>
    <dbReference type="NCBI Taxonomy" id="1604902"/>
    <lineage>
        <taxon>Bacteria</taxon>
        <taxon>Bacillati</taxon>
        <taxon>Bacillota</taxon>
        <taxon>Clostridia</taxon>
        <taxon>Eubacteriales</taxon>
        <taxon>Clostridiaceae</taxon>
        <taxon>Clostridium</taxon>
    </lineage>
</organism>
<keyword evidence="1" id="KW-0808">Transferase</keyword>
<name>A0ABQ5N3E9_9CLOT</name>
<comment type="caution">
    <text evidence="2">The sequence shown here is derived from an EMBL/GenBank/DDBJ whole genome shotgun (WGS) entry which is preliminary data.</text>
</comment>
<evidence type="ECO:0000313" key="3">
    <source>
        <dbReference type="Proteomes" id="UP001208567"/>
    </source>
</evidence>
<sequence length="344" mass="40822">MNKVYMYPPESKENQYIELVQNSIRNAGYEIISEKNLKNEFKDINTFIFNWYEVLGHEKIFRIFVKKFFKILYLKFKSKKIVWVVHNSKPHGESSRLPIYFMKFMLRISDNIMILSDDTRKVLYGLNNKVRKYESKVVKVPLPNYISIYKELSKEKDIHHNGINFLFIGLIRRYKNVELLIEVFNELREENINLQITGNCKDDVLRKKLIELSKSNSNINLDFRFISNDEMAGLIGESDIIVLPFDNESSLNSSTIMLAFSCKKTVVSPLIATLNEYSNKEFFYSYEYRNPLEHKKKLINVLRQVIKDYQLNDNILKEKGEYAYKIVRENNSLDKLSEIYKTFL</sequence>
<protein>
    <recommendedName>
        <fullName evidence="4">Glycosyltransferase</fullName>
    </recommendedName>
</protein>
<dbReference type="Proteomes" id="UP001208567">
    <property type="component" value="Unassembled WGS sequence"/>
</dbReference>
<reference evidence="2 3" key="1">
    <citation type="journal article" date="2024" name="Int. J. Syst. Evol. Microbiol.">
        <title>Clostridium omnivorum sp. nov., isolated from anoxic soil under the treatment of reductive soil disinfestation.</title>
        <authorList>
            <person name="Ueki A."/>
            <person name="Tonouchi A."/>
            <person name="Kaku N."/>
            <person name="Honma S."/>
            <person name="Ueki K."/>
        </authorList>
    </citation>
    <scope>NUCLEOTIDE SEQUENCE [LARGE SCALE GENOMIC DNA]</scope>
    <source>
        <strain evidence="2 3">E14</strain>
    </source>
</reference>
<evidence type="ECO:0000256" key="1">
    <source>
        <dbReference type="ARBA" id="ARBA00022679"/>
    </source>
</evidence>
<dbReference type="EMBL" id="BRXR01000001">
    <property type="protein sequence ID" value="GLC29705.1"/>
    <property type="molecule type" value="Genomic_DNA"/>
</dbReference>
<gene>
    <name evidence="2" type="ORF">bsdE14_11150</name>
</gene>
<dbReference type="Pfam" id="PF13692">
    <property type="entry name" value="Glyco_trans_1_4"/>
    <property type="match status" value="1"/>
</dbReference>
<dbReference type="PANTHER" id="PTHR46401:SF2">
    <property type="entry name" value="GLYCOSYLTRANSFERASE WBBK-RELATED"/>
    <property type="match status" value="1"/>
</dbReference>
<dbReference type="RefSeq" id="WP_264848992.1">
    <property type="nucleotide sequence ID" value="NZ_BRXR01000001.1"/>
</dbReference>